<sequence length="51" mass="5642">MYLLVDRRAKAWALYSDPHDLGYGVVVGPESFGTPVDLPEPFGLTLNTSEF</sequence>
<proteinExistence type="predicted"/>
<keyword evidence="2" id="KW-1185">Reference proteome</keyword>
<reference evidence="1 2" key="1">
    <citation type="submission" date="2020-08" db="EMBL/GenBank/DDBJ databases">
        <title>Sequencing the genomes of 1000 actinobacteria strains.</title>
        <authorList>
            <person name="Klenk H.-P."/>
        </authorList>
    </citation>
    <scope>NUCLEOTIDE SEQUENCE [LARGE SCALE GENOMIC DNA]</scope>
    <source>
        <strain evidence="1 2">DSM 43582</strain>
    </source>
</reference>
<dbReference type="AlphaFoldDB" id="A0A7W9PBP5"/>
<evidence type="ECO:0000313" key="2">
    <source>
        <dbReference type="Proteomes" id="UP000540412"/>
    </source>
</evidence>
<dbReference type="EMBL" id="JACHIT010000001">
    <property type="protein sequence ID" value="MBB5912704.1"/>
    <property type="molecule type" value="Genomic_DNA"/>
</dbReference>
<evidence type="ECO:0000313" key="1">
    <source>
        <dbReference type="EMBL" id="MBB5912704.1"/>
    </source>
</evidence>
<name>A0A7W9PBP5_9NOCA</name>
<protein>
    <recommendedName>
        <fullName evidence="3">Restriction endonuclease</fullName>
    </recommendedName>
</protein>
<comment type="caution">
    <text evidence="1">The sequence shown here is derived from an EMBL/GenBank/DDBJ whole genome shotgun (WGS) entry which is preliminary data.</text>
</comment>
<evidence type="ECO:0008006" key="3">
    <source>
        <dbReference type="Google" id="ProtNLM"/>
    </source>
</evidence>
<gene>
    <name evidence="1" type="ORF">BJY24_001571</name>
</gene>
<dbReference type="Proteomes" id="UP000540412">
    <property type="component" value="Unassembled WGS sequence"/>
</dbReference>
<dbReference type="RefSeq" id="WP_157185633.1">
    <property type="nucleotide sequence ID" value="NZ_JACHIT010000001.1"/>
</dbReference>
<accession>A0A7W9PBP5</accession>
<organism evidence="1 2">
    <name type="scientific">Nocardia transvalensis</name>
    <dbReference type="NCBI Taxonomy" id="37333"/>
    <lineage>
        <taxon>Bacteria</taxon>
        <taxon>Bacillati</taxon>
        <taxon>Actinomycetota</taxon>
        <taxon>Actinomycetes</taxon>
        <taxon>Mycobacteriales</taxon>
        <taxon>Nocardiaceae</taxon>
        <taxon>Nocardia</taxon>
    </lineage>
</organism>